<reference evidence="1" key="2">
    <citation type="submission" date="2020-11" db="EMBL/GenBank/DDBJ databases">
        <authorList>
            <person name="McCartney M.A."/>
            <person name="Auch B."/>
            <person name="Kono T."/>
            <person name="Mallez S."/>
            <person name="Becker A."/>
            <person name="Gohl D.M."/>
            <person name="Silverstein K.A.T."/>
            <person name="Koren S."/>
            <person name="Bechman K.B."/>
            <person name="Herman A."/>
            <person name="Abrahante J.E."/>
            <person name="Garbe J."/>
        </authorList>
    </citation>
    <scope>NUCLEOTIDE SEQUENCE</scope>
    <source>
        <strain evidence="1">Duluth1</strain>
        <tissue evidence="1">Whole animal</tissue>
    </source>
</reference>
<keyword evidence="2" id="KW-1185">Reference proteome</keyword>
<evidence type="ECO:0000313" key="2">
    <source>
        <dbReference type="Proteomes" id="UP000828390"/>
    </source>
</evidence>
<dbReference type="EMBL" id="JAIWYP010000002">
    <property type="protein sequence ID" value="KAH3865135.1"/>
    <property type="molecule type" value="Genomic_DNA"/>
</dbReference>
<dbReference type="Proteomes" id="UP000828390">
    <property type="component" value="Unassembled WGS sequence"/>
</dbReference>
<sequence>MHKTVVNLFYNITVRVGSVEHEVARRQPAVRPLEDNRFFSRARRLLLQYGLPNAYSLLENAQDKDPWKDMLNTNIYEHCEDNWKHDVYNNKKYLNPASVKPRQCHHVFNSY</sequence>
<comment type="caution">
    <text evidence="1">The sequence shown here is derived from an EMBL/GenBank/DDBJ whole genome shotgun (WGS) entry which is preliminary data.</text>
</comment>
<name>A0A9D4LVS9_DREPO</name>
<protein>
    <submittedName>
        <fullName evidence="1">Uncharacterized protein</fullName>
    </submittedName>
</protein>
<dbReference type="AlphaFoldDB" id="A0A9D4LVS9"/>
<proteinExistence type="predicted"/>
<accession>A0A9D4LVS9</accession>
<organism evidence="1 2">
    <name type="scientific">Dreissena polymorpha</name>
    <name type="common">Zebra mussel</name>
    <name type="synonym">Mytilus polymorpha</name>
    <dbReference type="NCBI Taxonomy" id="45954"/>
    <lineage>
        <taxon>Eukaryota</taxon>
        <taxon>Metazoa</taxon>
        <taxon>Spiralia</taxon>
        <taxon>Lophotrochozoa</taxon>
        <taxon>Mollusca</taxon>
        <taxon>Bivalvia</taxon>
        <taxon>Autobranchia</taxon>
        <taxon>Heteroconchia</taxon>
        <taxon>Euheterodonta</taxon>
        <taxon>Imparidentia</taxon>
        <taxon>Neoheterodontei</taxon>
        <taxon>Myida</taxon>
        <taxon>Dreissenoidea</taxon>
        <taxon>Dreissenidae</taxon>
        <taxon>Dreissena</taxon>
    </lineage>
</organism>
<gene>
    <name evidence="1" type="ORF">DPMN_028174</name>
</gene>
<evidence type="ECO:0000313" key="1">
    <source>
        <dbReference type="EMBL" id="KAH3865135.1"/>
    </source>
</evidence>
<reference evidence="1" key="1">
    <citation type="journal article" date="2019" name="bioRxiv">
        <title>The Genome of the Zebra Mussel, Dreissena polymorpha: A Resource for Invasive Species Research.</title>
        <authorList>
            <person name="McCartney M.A."/>
            <person name="Auch B."/>
            <person name="Kono T."/>
            <person name="Mallez S."/>
            <person name="Zhang Y."/>
            <person name="Obille A."/>
            <person name="Becker A."/>
            <person name="Abrahante J.E."/>
            <person name="Garbe J."/>
            <person name="Badalamenti J.P."/>
            <person name="Herman A."/>
            <person name="Mangelson H."/>
            <person name="Liachko I."/>
            <person name="Sullivan S."/>
            <person name="Sone E.D."/>
            <person name="Koren S."/>
            <person name="Silverstein K.A.T."/>
            <person name="Beckman K.B."/>
            <person name="Gohl D.M."/>
        </authorList>
    </citation>
    <scope>NUCLEOTIDE SEQUENCE</scope>
    <source>
        <strain evidence="1">Duluth1</strain>
        <tissue evidence="1">Whole animal</tissue>
    </source>
</reference>